<dbReference type="Pfam" id="PF05988">
    <property type="entry name" value="DUF899"/>
    <property type="match status" value="1"/>
</dbReference>
<proteinExistence type="predicted"/>
<protein>
    <submittedName>
        <fullName evidence="2">DUF899 family protein</fullName>
    </submittedName>
</protein>
<evidence type="ECO:0000313" key="2">
    <source>
        <dbReference type="EMBL" id="GAA3279188.1"/>
    </source>
</evidence>
<name>A0ABP6R6J3_9MICC</name>
<organism evidence="2 3">
    <name type="scientific">Nesterenkonia halobia</name>
    <dbReference type="NCBI Taxonomy" id="37922"/>
    <lineage>
        <taxon>Bacteria</taxon>
        <taxon>Bacillati</taxon>
        <taxon>Actinomycetota</taxon>
        <taxon>Actinomycetes</taxon>
        <taxon>Micrococcales</taxon>
        <taxon>Micrococcaceae</taxon>
        <taxon>Nesterenkonia</taxon>
    </lineage>
</organism>
<gene>
    <name evidence="2" type="ORF">GCM10020260_02090</name>
</gene>
<dbReference type="RefSeq" id="WP_344717335.1">
    <property type="nucleotide sequence ID" value="NZ_BAAAYG010000002.1"/>
</dbReference>
<evidence type="ECO:0000256" key="1">
    <source>
        <dbReference type="SAM" id="MobiDB-lite"/>
    </source>
</evidence>
<dbReference type="InterPro" id="IPR010296">
    <property type="entry name" value="DUF899_thioredox"/>
</dbReference>
<comment type="caution">
    <text evidence="2">The sequence shown here is derived from an EMBL/GenBank/DDBJ whole genome shotgun (WGS) entry which is preliminary data.</text>
</comment>
<keyword evidence="3" id="KW-1185">Reference proteome</keyword>
<evidence type="ECO:0000313" key="3">
    <source>
        <dbReference type="Proteomes" id="UP001501736"/>
    </source>
</evidence>
<feature type="region of interest" description="Disordered" evidence="1">
    <location>
        <begin position="238"/>
        <end position="269"/>
    </location>
</feature>
<dbReference type="Proteomes" id="UP001501736">
    <property type="component" value="Unassembled WGS sequence"/>
</dbReference>
<dbReference type="EMBL" id="BAAAYG010000002">
    <property type="protein sequence ID" value="GAA3279188.1"/>
    <property type="molecule type" value="Genomic_DNA"/>
</dbReference>
<sequence>MSGGRDADTPEPPGADGHGEDGEAVPPVVDRETWRRRREAVLLHEKAHTREGDAIAAERRRLPMTEVAPVELVGPEGPTPLVDVFDGREQLIVYRHMFYDGEPFDRQCEGCTHNLWNIRDAWPYLNARGVSFAVFGDGPYEELARFRAFMGYTHPWYSNQQVEDPAVGGGGRITCYLRRRNRVFLTYSTTGRGVEKLSTLDLLDLTPYGRQEVWEDSPAGWPQDPTHSYLRTDVSGRAVGIGDHGERPGRPTAQWTRPGIASTDGGSDA</sequence>
<reference evidence="3" key="1">
    <citation type="journal article" date="2019" name="Int. J. Syst. Evol. Microbiol.">
        <title>The Global Catalogue of Microorganisms (GCM) 10K type strain sequencing project: providing services to taxonomists for standard genome sequencing and annotation.</title>
        <authorList>
            <consortium name="The Broad Institute Genomics Platform"/>
            <consortium name="The Broad Institute Genome Sequencing Center for Infectious Disease"/>
            <person name="Wu L."/>
            <person name="Ma J."/>
        </authorList>
    </citation>
    <scope>NUCLEOTIDE SEQUENCE [LARGE SCALE GENOMIC DNA]</scope>
    <source>
        <strain evidence="3">JCM 11483</strain>
    </source>
</reference>
<feature type="region of interest" description="Disordered" evidence="1">
    <location>
        <begin position="1"/>
        <end position="32"/>
    </location>
</feature>
<accession>A0ABP6R6J3</accession>